<reference evidence="2" key="1">
    <citation type="journal article" date="2020" name="mSystems">
        <title>Genome- and Community-Level Interaction Insights into Carbon Utilization and Element Cycling Functions of Hydrothermarchaeota in Hydrothermal Sediment.</title>
        <authorList>
            <person name="Zhou Z."/>
            <person name="Liu Y."/>
            <person name="Xu W."/>
            <person name="Pan J."/>
            <person name="Luo Z.H."/>
            <person name="Li M."/>
        </authorList>
    </citation>
    <scope>NUCLEOTIDE SEQUENCE [LARGE SCALE GENOMIC DNA]</scope>
    <source>
        <strain evidence="2">HyVt-443</strain>
    </source>
</reference>
<feature type="non-terminal residue" evidence="2">
    <location>
        <position position="147"/>
    </location>
</feature>
<sequence>MNGSPAGVFVWDAEFPLVTNPLVVGAWARAMGATWLTSLVVLTGIAAAADGLDRLPWMAGIFTLVVGGVFLLGLAILWLVFGNRYRARFQVSERGVAYQALDRRGRVLARFAVVAGLLAASPGAAGAGLVSISRERIQIPWSAVTEA</sequence>
<protein>
    <submittedName>
        <fullName evidence="2">Uncharacterized protein</fullName>
    </submittedName>
</protein>
<keyword evidence="1" id="KW-1133">Transmembrane helix</keyword>
<feature type="transmembrane region" description="Helical" evidence="1">
    <location>
        <begin position="26"/>
        <end position="49"/>
    </location>
</feature>
<feature type="transmembrane region" description="Helical" evidence="1">
    <location>
        <begin position="111"/>
        <end position="132"/>
    </location>
</feature>
<keyword evidence="1" id="KW-0812">Transmembrane</keyword>
<dbReference type="Proteomes" id="UP000886251">
    <property type="component" value="Unassembled WGS sequence"/>
</dbReference>
<dbReference type="AlphaFoldDB" id="A0A831RH62"/>
<comment type="caution">
    <text evidence="2">The sequence shown here is derived from an EMBL/GenBank/DDBJ whole genome shotgun (WGS) entry which is preliminary data.</text>
</comment>
<accession>A0A831RH62</accession>
<organism evidence="2">
    <name type="scientific">Sedimenticola thiotaurini</name>
    <dbReference type="NCBI Taxonomy" id="1543721"/>
    <lineage>
        <taxon>Bacteria</taxon>
        <taxon>Pseudomonadati</taxon>
        <taxon>Pseudomonadota</taxon>
        <taxon>Gammaproteobacteria</taxon>
        <taxon>Chromatiales</taxon>
        <taxon>Sedimenticolaceae</taxon>
        <taxon>Sedimenticola</taxon>
    </lineage>
</organism>
<feature type="transmembrane region" description="Helical" evidence="1">
    <location>
        <begin position="61"/>
        <end position="81"/>
    </location>
</feature>
<dbReference type="EMBL" id="DRKP01000023">
    <property type="protein sequence ID" value="HEB95172.1"/>
    <property type="molecule type" value="Genomic_DNA"/>
</dbReference>
<evidence type="ECO:0000313" key="2">
    <source>
        <dbReference type="EMBL" id="HEB95172.1"/>
    </source>
</evidence>
<gene>
    <name evidence="2" type="ORF">ENI96_01915</name>
</gene>
<keyword evidence="1" id="KW-0472">Membrane</keyword>
<proteinExistence type="predicted"/>
<evidence type="ECO:0000256" key="1">
    <source>
        <dbReference type="SAM" id="Phobius"/>
    </source>
</evidence>
<name>A0A831RH62_9GAMM</name>